<organism evidence="1">
    <name type="scientific">Lepeophtheirus salmonis</name>
    <name type="common">Salmon louse</name>
    <name type="synonym">Caligus salmonis</name>
    <dbReference type="NCBI Taxonomy" id="72036"/>
    <lineage>
        <taxon>Eukaryota</taxon>
        <taxon>Metazoa</taxon>
        <taxon>Ecdysozoa</taxon>
        <taxon>Arthropoda</taxon>
        <taxon>Crustacea</taxon>
        <taxon>Multicrustacea</taxon>
        <taxon>Hexanauplia</taxon>
        <taxon>Copepoda</taxon>
        <taxon>Siphonostomatoida</taxon>
        <taxon>Caligidae</taxon>
        <taxon>Lepeophtheirus</taxon>
    </lineage>
</organism>
<sequence length="76" mass="8784">LTLLLSVRRSILSLTEEEPSSTLFESTIVDIILCVYLDLGSIFFESKSTSLFSYLLLYKKRQKQELSLPLYSNIYI</sequence>
<proteinExistence type="predicted"/>
<dbReference type="EMBL" id="HACA01031798">
    <property type="protein sequence ID" value="CDW49159.1"/>
    <property type="molecule type" value="Transcribed_RNA"/>
</dbReference>
<reference evidence="1" key="1">
    <citation type="submission" date="2014-05" db="EMBL/GenBank/DDBJ databases">
        <authorList>
            <person name="Chronopoulou M."/>
        </authorList>
    </citation>
    <scope>NUCLEOTIDE SEQUENCE</scope>
    <source>
        <tissue evidence="1">Whole organism</tissue>
    </source>
</reference>
<feature type="non-terminal residue" evidence="1">
    <location>
        <position position="1"/>
    </location>
</feature>
<accession>A0A0K2VFB2</accession>
<dbReference type="AlphaFoldDB" id="A0A0K2VFB2"/>
<evidence type="ECO:0000313" key="1">
    <source>
        <dbReference type="EMBL" id="CDW49159.1"/>
    </source>
</evidence>
<protein>
    <submittedName>
        <fullName evidence="1">Uncharacterized protein</fullName>
    </submittedName>
</protein>
<name>A0A0K2VFB2_LEPSM</name>